<evidence type="ECO:0000313" key="2">
    <source>
        <dbReference type="EMBL" id="ADI04220.1"/>
    </source>
</evidence>
<keyword evidence="3" id="KW-1185">Reference proteome</keyword>
<dbReference type="AlphaFoldDB" id="D7C859"/>
<evidence type="ECO:0000313" key="3">
    <source>
        <dbReference type="Proteomes" id="UP000000377"/>
    </source>
</evidence>
<proteinExistence type="predicted"/>
<dbReference type="PATRIC" id="fig|749414.3.peg.1128"/>
<dbReference type="EMBL" id="CP002047">
    <property type="protein sequence ID" value="ADI04220.1"/>
    <property type="molecule type" value="Genomic_DNA"/>
</dbReference>
<dbReference type="Pfam" id="PF09995">
    <property type="entry name" value="MPAB_Lcp_cat"/>
    <property type="match status" value="1"/>
</dbReference>
<evidence type="ECO:0000259" key="1">
    <source>
        <dbReference type="Pfam" id="PF09995"/>
    </source>
</evidence>
<dbReference type="GO" id="GO:0016491">
    <property type="term" value="F:oxidoreductase activity"/>
    <property type="evidence" value="ECO:0007669"/>
    <property type="project" value="InterPro"/>
</dbReference>
<dbReference type="Proteomes" id="UP000000377">
    <property type="component" value="Chromosome"/>
</dbReference>
<dbReference type="InterPro" id="IPR018713">
    <property type="entry name" value="MPAB/Lcp_cat_dom"/>
</dbReference>
<gene>
    <name evidence="2" type="ordered locus">SBI_01099</name>
</gene>
<reference evidence="2 3" key="1">
    <citation type="journal article" date="2010" name="J. Bacteriol.">
        <title>Genome sequence of the milbemycin-producing bacterium Streptomyces bingchenggensis.</title>
        <authorList>
            <person name="Wang X.J."/>
            <person name="Yan Y.J."/>
            <person name="Zhang B."/>
            <person name="An J."/>
            <person name="Wang J.J."/>
            <person name="Tian J."/>
            <person name="Jiang L."/>
            <person name="Chen Y.H."/>
            <person name="Huang S.X."/>
            <person name="Yin M."/>
            <person name="Zhang J."/>
            <person name="Gao A.L."/>
            <person name="Liu C.X."/>
            <person name="Zhu Z.X."/>
            <person name="Xiang W.S."/>
        </authorList>
    </citation>
    <scope>NUCLEOTIDE SEQUENCE [LARGE SCALE GENOMIC DNA]</scope>
    <source>
        <strain evidence="2 3">BCW-1</strain>
    </source>
</reference>
<feature type="domain" description="ER-bound oxygenase mpaB/mpaB'/Rubber oxygenase catalytic" evidence="1">
    <location>
        <begin position="2"/>
        <end position="35"/>
    </location>
</feature>
<accession>D7C859</accession>
<dbReference type="HOGENOM" id="CLU_3367543_0_0_11"/>
<organism evidence="2 3">
    <name type="scientific">Streptomyces bingchenggensis (strain BCW-1)</name>
    <dbReference type="NCBI Taxonomy" id="749414"/>
    <lineage>
        <taxon>Bacteria</taxon>
        <taxon>Bacillati</taxon>
        <taxon>Actinomycetota</taxon>
        <taxon>Actinomycetes</taxon>
        <taxon>Kitasatosporales</taxon>
        <taxon>Streptomycetaceae</taxon>
        <taxon>Streptomyces</taxon>
    </lineage>
</organism>
<sequence>MAPDLLLWVHCAEIDSCLQVVRRSGFPLTAAQADA</sequence>
<dbReference type="KEGG" id="sbh:SBI_01099"/>
<protein>
    <recommendedName>
        <fullName evidence="1">ER-bound oxygenase mpaB/mpaB'/Rubber oxygenase catalytic domain-containing protein</fullName>
    </recommendedName>
</protein>
<dbReference type="STRING" id="749414.SBI_01099"/>
<name>D7C859_STRBB</name>